<reference evidence="2" key="1">
    <citation type="submission" date="2014-05" db="EMBL/GenBank/DDBJ databases">
        <title>Whole genome sequencing of Lactobacillus casei NRIC0644.</title>
        <authorList>
            <person name="Atarashi H."/>
            <person name="Yoshida Y."/>
            <person name="Fujimura S."/>
            <person name="Tanaka N."/>
            <person name="Shiwa Y."/>
            <person name="Yoshikawa H."/>
            <person name="Okada S."/>
            <person name="Nakagawa J."/>
        </authorList>
    </citation>
    <scope>NUCLEOTIDE SEQUENCE [LARGE SCALE GENOMIC DNA]</scope>
    <source>
        <strain evidence="2">NRIC0644</strain>
    </source>
</reference>
<protein>
    <submittedName>
        <fullName evidence="1">Uncharacterized protein</fullName>
    </submittedName>
</protein>
<evidence type="ECO:0000313" key="2">
    <source>
        <dbReference type="Proteomes" id="UP000032552"/>
    </source>
</evidence>
<gene>
    <name evidence="1" type="ORF">LC0644_2404</name>
</gene>
<sequence>MAVNDLTLPTWNTLDEARQKFIFQQLTRYFLSPLLSVDDIRPLTVTFFGQTLHTFEAMIGGEWLRLVPGMPNVSLGFAADQQGQLADYLGQSGLTMQDLSHQLSPERQVDIPAMLVATRAMPASEEILGRVSLTTRIFKGNHMAYAAVRAQVLALLDRHGSLDPFSQSGWPATLTSGSVILRLASAHHYQVSISKNWQKSELQKALSYFGFRLPTQDQYEYLQGGGVTSLFSFGNTLPADMPRYLPNRFGLTVPVTRSGSELIQEAMQKSTPLSAQPTAKEALALSPFYQMAGEGNMDTALYRRVATITMD</sequence>
<dbReference type="RefSeq" id="WP_045624550.1">
    <property type="nucleotide sequence ID" value="NZ_BAYM01000377.1"/>
</dbReference>
<organism evidence="1 2">
    <name type="scientific">Lacticaseibacillus paracasei NRIC 0644</name>
    <dbReference type="NCBI Taxonomy" id="1435038"/>
    <lineage>
        <taxon>Bacteria</taxon>
        <taxon>Bacillati</taxon>
        <taxon>Bacillota</taxon>
        <taxon>Bacilli</taxon>
        <taxon>Lactobacillales</taxon>
        <taxon>Lactobacillaceae</taxon>
        <taxon>Lacticaseibacillus</taxon>
    </lineage>
</organism>
<evidence type="ECO:0000313" key="1">
    <source>
        <dbReference type="EMBL" id="GAN37815.1"/>
    </source>
</evidence>
<dbReference type="SUPFAM" id="SSF56436">
    <property type="entry name" value="C-type lectin-like"/>
    <property type="match status" value="1"/>
</dbReference>
<dbReference type="EMBL" id="BAYM01000377">
    <property type="protein sequence ID" value="GAN37815.1"/>
    <property type="molecule type" value="Genomic_DNA"/>
</dbReference>
<dbReference type="Proteomes" id="UP000032552">
    <property type="component" value="Unassembled WGS sequence"/>
</dbReference>
<accession>A0A0C9P0F1</accession>
<proteinExistence type="predicted"/>
<name>A0A0C9P0F1_LACPA</name>
<dbReference type="InterPro" id="IPR016187">
    <property type="entry name" value="CTDL_fold"/>
</dbReference>
<comment type="caution">
    <text evidence="1">The sequence shown here is derived from an EMBL/GenBank/DDBJ whole genome shotgun (WGS) entry which is preliminary data.</text>
</comment>
<dbReference type="AlphaFoldDB" id="A0A0C9P0F1"/>